<keyword evidence="3" id="KW-1185">Reference proteome</keyword>
<feature type="transmembrane region" description="Helical" evidence="1">
    <location>
        <begin position="220"/>
        <end position="241"/>
    </location>
</feature>
<evidence type="ECO:0000313" key="2">
    <source>
        <dbReference type="EMBL" id="MCY0388420.1"/>
    </source>
</evidence>
<feature type="transmembrane region" description="Helical" evidence="1">
    <location>
        <begin position="42"/>
        <end position="64"/>
    </location>
</feature>
<protein>
    <submittedName>
        <fullName evidence="2">TMEM165/GDT1 family protein</fullName>
    </submittedName>
</protein>
<feature type="transmembrane region" description="Helical" evidence="1">
    <location>
        <begin position="191"/>
        <end position="208"/>
    </location>
</feature>
<evidence type="ECO:0000313" key="3">
    <source>
        <dbReference type="Proteomes" id="UP001082899"/>
    </source>
</evidence>
<keyword evidence="1" id="KW-1133">Transmembrane helix</keyword>
<keyword evidence="1" id="KW-0472">Membrane</keyword>
<feature type="transmembrane region" description="Helical" evidence="1">
    <location>
        <begin position="127"/>
        <end position="151"/>
    </location>
</feature>
<feature type="transmembrane region" description="Helical" evidence="1">
    <location>
        <begin position="157"/>
        <end position="179"/>
    </location>
</feature>
<feature type="transmembrane region" description="Helical" evidence="1">
    <location>
        <begin position="280"/>
        <end position="297"/>
    </location>
</feature>
<name>A0ABT3ZPG2_9BURK</name>
<feature type="transmembrane region" description="Helical" evidence="1">
    <location>
        <begin position="303"/>
        <end position="325"/>
    </location>
</feature>
<reference evidence="2" key="1">
    <citation type="submission" date="2022-11" db="EMBL/GenBank/DDBJ databases">
        <title>Robbsia betulipollinis sp. nov., isolated from pollen of birch (Betula pendula).</title>
        <authorList>
            <person name="Shi H."/>
            <person name="Ambika Manirajan B."/>
            <person name="Ratering S."/>
            <person name="Geissler-Plaum R."/>
            <person name="Schnell S."/>
        </authorList>
    </citation>
    <scope>NUCLEOTIDE SEQUENCE</scope>
    <source>
        <strain evidence="2">Bb-Pol-6</strain>
    </source>
</reference>
<comment type="caution">
    <text evidence="2">The sequence shown here is derived from an EMBL/GenBank/DDBJ whole genome shotgun (WGS) entry which is preliminary data.</text>
</comment>
<gene>
    <name evidence="2" type="ORF">OVY01_14500</name>
</gene>
<dbReference type="EMBL" id="JAPMXC010000004">
    <property type="protein sequence ID" value="MCY0388420.1"/>
    <property type="molecule type" value="Genomic_DNA"/>
</dbReference>
<dbReference type="RefSeq" id="WP_267848313.1">
    <property type="nucleotide sequence ID" value="NZ_JAPMXC010000004.1"/>
</dbReference>
<feature type="transmembrane region" description="Helical" evidence="1">
    <location>
        <begin position="6"/>
        <end position="30"/>
    </location>
</feature>
<proteinExistence type="predicted"/>
<dbReference type="Pfam" id="PF16955">
    <property type="entry name" value="OFeT_1"/>
    <property type="match status" value="1"/>
</dbReference>
<dbReference type="Proteomes" id="UP001082899">
    <property type="component" value="Unassembled WGS sequence"/>
</dbReference>
<evidence type="ECO:0000256" key="1">
    <source>
        <dbReference type="SAM" id="Phobius"/>
    </source>
</evidence>
<organism evidence="2 3">
    <name type="scientific">Robbsia betulipollinis</name>
    <dbReference type="NCBI Taxonomy" id="2981849"/>
    <lineage>
        <taxon>Bacteria</taxon>
        <taxon>Pseudomonadati</taxon>
        <taxon>Pseudomonadota</taxon>
        <taxon>Betaproteobacteria</taxon>
        <taxon>Burkholderiales</taxon>
        <taxon>Burkholderiaceae</taxon>
        <taxon>Robbsia</taxon>
    </lineage>
</organism>
<feature type="transmembrane region" description="Helical" evidence="1">
    <location>
        <begin position="70"/>
        <end position="87"/>
    </location>
</feature>
<sequence>MILWTIAAPAMLASFMGAGVECVEALTIVLAVGTVRGWRSALLGVSAALAVLICLVAILGPSLTRIPLDWVQLTVGTLSLLFGLRWLRKAILRAAGAKPLHNEAVAYEKETANLRSIESVTPCRVDVLAFMTSFKIVMLEGIEVVFIVIAIGSSTQLMVPACLGALLALGAVIVLGLALHRPLTRVPENSLKFAVGAMLSAFGTFWVGEGIGVEWPGADVYLLALIVAFLGIAFLLVKVVIGRAKIPTLQSQSTSASSSPTKLGAIALVRNELFGLFVDDARFAGGIVVWVLIGWFLEGRITFGVHADGVCFAMGLLGILALNVLSSKKN</sequence>
<accession>A0ABT3ZPG2</accession>
<keyword evidence="1" id="KW-0812">Transmembrane</keyword>
<dbReference type="InterPro" id="IPR031594">
    <property type="entry name" value="OFeT_1"/>
</dbReference>